<feature type="region of interest" description="Disordered" evidence="1">
    <location>
        <begin position="51"/>
        <end position="79"/>
    </location>
</feature>
<keyword evidence="3" id="KW-1185">Reference proteome</keyword>
<reference evidence="2" key="1">
    <citation type="submission" date="2021-03" db="EMBL/GenBank/DDBJ databases">
        <title>Draft genome sequence of rust myrtle Austropuccinia psidii MF-1, a brazilian biotype.</title>
        <authorList>
            <person name="Quecine M.C."/>
            <person name="Pachon D.M.R."/>
            <person name="Bonatelli M.L."/>
            <person name="Correr F.H."/>
            <person name="Franceschini L.M."/>
            <person name="Leite T.F."/>
            <person name="Margarido G.R.A."/>
            <person name="Almeida C.A."/>
            <person name="Ferrarezi J.A."/>
            <person name="Labate C.A."/>
        </authorList>
    </citation>
    <scope>NUCLEOTIDE SEQUENCE</scope>
    <source>
        <strain evidence="2">MF-1</strain>
    </source>
</reference>
<dbReference type="Proteomes" id="UP000765509">
    <property type="component" value="Unassembled WGS sequence"/>
</dbReference>
<evidence type="ECO:0000313" key="3">
    <source>
        <dbReference type="Proteomes" id="UP000765509"/>
    </source>
</evidence>
<feature type="compositionally biased region" description="Basic residues" evidence="1">
    <location>
        <begin position="70"/>
        <end position="79"/>
    </location>
</feature>
<comment type="caution">
    <text evidence="2">The sequence shown here is derived from an EMBL/GenBank/DDBJ whole genome shotgun (WGS) entry which is preliminary data.</text>
</comment>
<gene>
    <name evidence="2" type="ORF">O181_006898</name>
</gene>
<dbReference type="AlphaFoldDB" id="A0A9Q3GH12"/>
<sequence>MLPQIYQGVIISWNILKYFLKEEEILKYFNELNQLSSKLQIKKIKNWNNKEREASKEEAPVASTSQPPQKGKKYKKNNLRKPYSQSYMIPIIQKYDIENFLNMARTLIYFKDKEELGMRQPHFPRK</sequence>
<name>A0A9Q3GH12_9BASI</name>
<accession>A0A9Q3GH12</accession>
<proteinExistence type="predicted"/>
<evidence type="ECO:0000256" key="1">
    <source>
        <dbReference type="SAM" id="MobiDB-lite"/>
    </source>
</evidence>
<dbReference type="EMBL" id="AVOT02001510">
    <property type="protein sequence ID" value="MBW0467183.1"/>
    <property type="molecule type" value="Genomic_DNA"/>
</dbReference>
<evidence type="ECO:0000313" key="2">
    <source>
        <dbReference type="EMBL" id="MBW0467183.1"/>
    </source>
</evidence>
<organism evidence="2 3">
    <name type="scientific">Austropuccinia psidii MF-1</name>
    <dbReference type="NCBI Taxonomy" id="1389203"/>
    <lineage>
        <taxon>Eukaryota</taxon>
        <taxon>Fungi</taxon>
        <taxon>Dikarya</taxon>
        <taxon>Basidiomycota</taxon>
        <taxon>Pucciniomycotina</taxon>
        <taxon>Pucciniomycetes</taxon>
        <taxon>Pucciniales</taxon>
        <taxon>Sphaerophragmiaceae</taxon>
        <taxon>Austropuccinia</taxon>
    </lineage>
</organism>
<protein>
    <submittedName>
        <fullName evidence="2">Uncharacterized protein</fullName>
    </submittedName>
</protein>